<reference evidence="1" key="1">
    <citation type="submission" date="2022-08" db="EMBL/GenBank/DDBJ databases">
        <title>Chelativorans sichuanense sp. nov., a paraffin oil-degrading bacterium isolated from a mixture of oil-based drill cuttings and paddy soil.</title>
        <authorList>
            <person name="Yu J."/>
            <person name="Liu H."/>
            <person name="Chen Q."/>
        </authorList>
    </citation>
    <scope>NUCLEOTIDE SEQUENCE</scope>
    <source>
        <strain evidence="1">SCAU 2101</strain>
    </source>
</reference>
<organism evidence="1 2">
    <name type="scientific">Chelativorans petroleitrophicus</name>
    <dbReference type="NCBI Taxonomy" id="2975484"/>
    <lineage>
        <taxon>Bacteria</taxon>
        <taxon>Pseudomonadati</taxon>
        <taxon>Pseudomonadota</taxon>
        <taxon>Alphaproteobacteria</taxon>
        <taxon>Hyphomicrobiales</taxon>
        <taxon>Phyllobacteriaceae</taxon>
        <taxon>Chelativorans</taxon>
    </lineage>
</organism>
<dbReference type="InterPro" id="IPR007709">
    <property type="entry name" value="N-FG_amidohydro"/>
</dbReference>
<accession>A0A9X3AZ71</accession>
<dbReference type="Gene3D" id="3.40.630.40">
    <property type="entry name" value="Zn-dependent exopeptidases"/>
    <property type="match status" value="1"/>
</dbReference>
<proteinExistence type="predicted"/>
<evidence type="ECO:0000313" key="2">
    <source>
        <dbReference type="Proteomes" id="UP001149009"/>
    </source>
</evidence>
<sequence>MDGSADKAVEVVNTHAASPFLLVCDHASNRFPERYGNLGLGEAERISHAAWDPGALAVSLALSGLLDATLVHSTISRLIIDCNRALDAPDLICTQSETVQIPANANLDDTERSFRIAAYYQPFHDAVAAVVGRRKAQGRETILVCLHSFTPVYFGVSRPWPIGLIHGHDARFAAAVADALKARMSDLELGWNQPYSAADGVTLTLERHGDANGLASVMIELRNDELRTPAAVSAWAERLASALIAARESVDAREPAGLATREG</sequence>
<comment type="caution">
    <text evidence="1">The sequence shown here is derived from an EMBL/GenBank/DDBJ whole genome shotgun (WGS) entry which is preliminary data.</text>
</comment>
<dbReference type="Proteomes" id="UP001149009">
    <property type="component" value="Unassembled WGS sequence"/>
</dbReference>
<dbReference type="RefSeq" id="WP_261514003.1">
    <property type="nucleotide sequence ID" value="NZ_JAODNV010000004.1"/>
</dbReference>
<dbReference type="Pfam" id="PF05013">
    <property type="entry name" value="FGase"/>
    <property type="match status" value="1"/>
</dbReference>
<dbReference type="InterPro" id="IPR011227">
    <property type="entry name" value="UCP029730"/>
</dbReference>
<evidence type="ECO:0000313" key="1">
    <source>
        <dbReference type="EMBL" id="MCT8989299.1"/>
    </source>
</evidence>
<gene>
    <name evidence="1" type="ORF">NYR54_03145</name>
</gene>
<keyword evidence="2" id="KW-1185">Reference proteome</keyword>
<dbReference type="SUPFAM" id="SSF53187">
    <property type="entry name" value="Zn-dependent exopeptidases"/>
    <property type="match status" value="1"/>
</dbReference>
<dbReference type="PIRSF" id="PIRSF029730">
    <property type="entry name" value="UCP029730"/>
    <property type="match status" value="1"/>
</dbReference>
<dbReference type="EMBL" id="JAODNV010000004">
    <property type="protein sequence ID" value="MCT8989299.1"/>
    <property type="molecule type" value="Genomic_DNA"/>
</dbReference>
<name>A0A9X3AZ71_9HYPH</name>
<protein>
    <submittedName>
        <fullName evidence="1">N-formylglutamate amidohydrolase</fullName>
    </submittedName>
</protein>
<dbReference type="AlphaFoldDB" id="A0A9X3AZ71"/>